<dbReference type="HAMAP" id="MF_00693">
    <property type="entry name" value="Transcrip_reg_TACO1"/>
    <property type="match status" value="1"/>
</dbReference>
<dbReference type="FunFam" id="1.10.10.200:FF:000002">
    <property type="entry name" value="Probable transcriptional regulatory protein CLM62_37755"/>
    <property type="match status" value="1"/>
</dbReference>
<dbReference type="EMBL" id="UINC01021332">
    <property type="protein sequence ID" value="SVA88673.1"/>
    <property type="molecule type" value="Genomic_DNA"/>
</dbReference>
<dbReference type="GO" id="GO:0003677">
    <property type="term" value="F:DNA binding"/>
    <property type="evidence" value="ECO:0007669"/>
    <property type="project" value="UniProtKB-KW"/>
</dbReference>
<dbReference type="Gene3D" id="3.30.70.980">
    <property type="match status" value="2"/>
</dbReference>
<name>A0A381ZIT7_9ZZZZ</name>
<dbReference type="InterPro" id="IPR026564">
    <property type="entry name" value="Transcrip_reg_TACO1-like_dom3"/>
</dbReference>
<evidence type="ECO:0000256" key="3">
    <source>
        <dbReference type="ARBA" id="ARBA00022490"/>
    </source>
</evidence>
<keyword evidence="3" id="KW-0963">Cytoplasm</keyword>
<dbReference type="PANTHER" id="PTHR12532">
    <property type="entry name" value="TRANSLATIONAL ACTIVATOR OF CYTOCHROME C OXIDASE 1"/>
    <property type="match status" value="1"/>
</dbReference>
<keyword evidence="4" id="KW-0805">Transcription regulation</keyword>
<comment type="similarity">
    <text evidence="2">Belongs to the TACO1 family.</text>
</comment>
<evidence type="ECO:0000256" key="5">
    <source>
        <dbReference type="ARBA" id="ARBA00023125"/>
    </source>
</evidence>
<dbReference type="InterPro" id="IPR029072">
    <property type="entry name" value="YebC-like"/>
</dbReference>
<keyword evidence="5" id="KW-0238">DNA-binding</keyword>
<reference evidence="9" key="1">
    <citation type="submission" date="2018-05" db="EMBL/GenBank/DDBJ databases">
        <authorList>
            <person name="Lanie J.A."/>
            <person name="Ng W.-L."/>
            <person name="Kazmierczak K.M."/>
            <person name="Andrzejewski T.M."/>
            <person name="Davidsen T.M."/>
            <person name="Wayne K.J."/>
            <person name="Tettelin H."/>
            <person name="Glass J.I."/>
            <person name="Rusch D."/>
            <person name="Podicherti R."/>
            <person name="Tsui H.-C.T."/>
            <person name="Winkler M.E."/>
        </authorList>
    </citation>
    <scope>NUCLEOTIDE SEQUENCE</scope>
</reference>
<evidence type="ECO:0000259" key="7">
    <source>
        <dbReference type="Pfam" id="PF01709"/>
    </source>
</evidence>
<gene>
    <name evidence="9" type="ORF">METZ01_LOCUS141527</name>
</gene>
<accession>A0A381ZIT7</accession>
<sequence length="247" mass="27290">MAGHSKWANIRHRKGAQDAKRGKIFTKLIKEITISSRLDGSDVDSNPRLRKAVANAKSNNMASEKIEKAIKKGTGELEGVNYEEVTYEGYGPGGVAIMLDAITDNKNRTVADIRHILSKFGGNLGENGSVSWMFDKKGQIILNGDAGDEETVFEAALEAGADDFEVDDDLFTITTYFSSLLDVRDNLDANGYHVRSMEIEMVPKSYQSLKGKEAEAVLQLMEALDDHDDVNKVYSNFELDDEAVFLD</sequence>
<dbReference type="InterPro" id="IPR049083">
    <property type="entry name" value="TACO1_YebC_N"/>
</dbReference>
<dbReference type="InterPro" id="IPR002876">
    <property type="entry name" value="Transcrip_reg_TACO1-like"/>
</dbReference>
<dbReference type="InterPro" id="IPR048300">
    <property type="entry name" value="TACO1_YebC-like_2nd/3rd_dom"/>
</dbReference>
<evidence type="ECO:0000313" key="9">
    <source>
        <dbReference type="EMBL" id="SVA88673.1"/>
    </source>
</evidence>
<dbReference type="NCBIfam" id="TIGR01033">
    <property type="entry name" value="YebC/PmpR family DNA-binding transcriptional regulator"/>
    <property type="match status" value="1"/>
</dbReference>
<comment type="subcellular location">
    <subcellularLocation>
        <location evidence="1">Mitochondrion</location>
    </subcellularLocation>
</comment>
<dbReference type="GO" id="GO:0005829">
    <property type="term" value="C:cytosol"/>
    <property type="evidence" value="ECO:0007669"/>
    <property type="project" value="TreeGrafter"/>
</dbReference>
<dbReference type="Gene3D" id="1.10.10.200">
    <property type="match status" value="1"/>
</dbReference>
<dbReference type="NCBIfam" id="NF001030">
    <property type="entry name" value="PRK00110.1"/>
    <property type="match status" value="1"/>
</dbReference>
<proteinExistence type="inferred from homology"/>
<protein>
    <recommendedName>
        <fullName evidence="10">Transcriptional regulatory protein</fullName>
    </recommendedName>
</protein>
<evidence type="ECO:0000259" key="8">
    <source>
        <dbReference type="Pfam" id="PF20772"/>
    </source>
</evidence>
<evidence type="ECO:0000256" key="2">
    <source>
        <dbReference type="ARBA" id="ARBA00008724"/>
    </source>
</evidence>
<feature type="domain" description="TACO1/YebC-like second and third" evidence="7">
    <location>
        <begin position="82"/>
        <end position="237"/>
    </location>
</feature>
<evidence type="ECO:0008006" key="10">
    <source>
        <dbReference type="Google" id="ProtNLM"/>
    </source>
</evidence>
<keyword evidence="6" id="KW-0804">Transcription</keyword>
<dbReference type="PANTHER" id="PTHR12532:SF6">
    <property type="entry name" value="TRANSCRIPTIONAL REGULATORY PROTEIN YEBC-RELATED"/>
    <property type="match status" value="1"/>
</dbReference>
<dbReference type="AlphaFoldDB" id="A0A381ZIT7"/>
<evidence type="ECO:0000256" key="1">
    <source>
        <dbReference type="ARBA" id="ARBA00004173"/>
    </source>
</evidence>
<dbReference type="SUPFAM" id="SSF75625">
    <property type="entry name" value="YebC-like"/>
    <property type="match status" value="1"/>
</dbReference>
<dbReference type="InterPro" id="IPR017856">
    <property type="entry name" value="Integrase-like_N"/>
</dbReference>
<dbReference type="FunFam" id="3.30.70.980:FF:000002">
    <property type="entry name" value="Probable transcriptional regulatory protein YebC"/>
    <property type="match status" value="1"/>
</dbReference>
<dbReference type="NCBIfam" id="NF009044">
    <property type="entry name" value="PRK12378.1"/>
    <property type="match status" value="1"/>
</dbReference>
<organism evidence="9">
    <name type="scientific">marine metagenome</name>
    <dbReference type="NCBI Taxonomy" id="408172"/>
    <lineage>
        <taxon>unclassified sequences</taxon>
        <taxon>metagenomes</taxon>
        <taxon>ecological metagenomes</taxon>
    </lineage>
</organism>
<dbReference type="GO" id="GO:0005739">
    <property type="term" value="C:mitochondrion"/>
    <property type="evidence" value="ECO:0007669"/>
    <property type="project" value="UniProtKB-SubCell"/>
</dbReference>
<feature type="domain" description="TACO1/YebC-like N-terminal" evidence="8">
    <location>
        <begin position="5"/>
        <end position="76"/>
    </location>
</feature>
<evidence type="ECO:0000256" key="4">
    <source>
        <dbReference type="ARBA" id="ARBA00023015"/>
    </source>
</evidence>
<evidence type="ECO:0000256" key="6">
    <source>
        <dbReference type="ARBA" id="ARBA00023163"/>
    </source>
</evidence>
<dbReference type="Pfam" id="PF20772">
    <property type="entry name" value="TACO1_YebC_N"/>
    <property type="match status" value="1"/>
</dbReference>
<dbReference type="Pfam" id="PF01709">
    <property type="entry name" value="Transcrip_reg"/>
    <property type="match status" value="1"/>
</dbReference>